<protein>
    <submittedName>
        <fullName evidence="1">Uncharacterized protein</fullName>
    </submittedName>
</protein>
<dbReference type="Proteomes" id="UP000195321">
    <property type="component" value="Unassembled WGS sequence"/>
</dbReference>
<evidence type="ECO:0000313" key="1">
    <source>
        <dbReference type="EMBL" id="OUM46767.1"/>
    </source>
</evidence>
<reference evidence="1 2" key="1">
    <citation type="submission" date="2017-02" db="EMBL/GenBank/DDBJ databases">
        <title>Bacillus pseudomycoides isolate FSL K6-0042.</title>
        <authorList>
            <person name="Kovac J."/>
        </authorList>
    </citation>
    <scope>NUCLEOTIDE SEQUENCE [LARGE SCALE GENOMIC DNA]</scope>
    <source>
        <strain evidence="1 2">FSL K6-0042</strain>
    </source>
</reference>
<dbReference type="AlphaFoldDB" id="A0A1Y3M8N0"/>
<dbReference type="InterPro" id="IPR025089">
    <property type="entry name" value="DUF4018"/>
</dbReference>
<comment type="caution">
    <text evidence="1">The sequence shown here is derived from an EMBL/GenBank/DDBJ whole genome shotgun (WGS) entry which is preliminary data.</text>
</comment>
<accession>A0A1Y3M8N0</accession>
<dbReference type="RefSeq" id="WP_016115271.1">
    <property type="nucleotide sequence ID" value="NZ_CP189809.1"/>
</dbReference>
<organism evidence="1 2">
    <name type="scientific">Bacillus pseudomycoides</name>
    <dbReference type="NCBI Taxonomy" id="64104"/>
    <lineage>
        <taxon>Bacteria</taxon>
        <taxon>Bacillati</taxon>
        <taxon>Bacillota</taxon>
        <taxon>Bacilli</taxon>
        <taxon>Bacillales</taxon>
        <taxon>Bacillaceae</taxon>
        <taxon>Bacillus</taxon>
        <taxon>Bacillus cereus group</taxon>
    </lineage>
</organism>
<dbReference type="Pfam" id="PF13210">
    <property type="entry name" value="DUF4018"/>
    <property type="match status" value="1"/>
</dbReference>
<evidence type="ECO:0000313" key="2">
    <source>
        <dbReference type="Proteomes" id="UP000195321"/>
    </source>
</evidence>
<sequence length="367" mass="42748">MKTWLHYVNDFLLLLLLSLLTEQGRTLPIILFLVISFLCTILIHKMKTNKRRAFILLFILQVILCYVFSIFSIVSSILLPFFFYIVHARDDLTAYHKMLGAFLWFIVSYFLHLMKLPSLWVLGLFALFILLSLWITSYNKDQKAIRFVSITGIGTISFLFFLFIPYIRIVLSYLFYWVSLGFGYGIEALLSITNPNDATAAIEKLGGTSPELPKPDHPYDAFVAQSVTASIIGIIAAFVIWKLYKKRKSFHLENISLYNSGTVMQEEGILQKATRMTRPPTNAIRKEIFKLEKKLKPPLNRNRGETVDAWMERIQTEEDISIEIDTIIKAYNTVRYANQENTELFREFKEEINKLYVYQKTLKKKKK</sequence>
<dbReference type="EMBL" id="MWPX01000035">
    <property type="protein sequence ID" value="OUM46767.1"/>
    <property type="molecule type" value="Genomic_DNA"/>
</dbReference>
<proteinExistence type="predicted"/>
<name>A0A1Y3M8N0_9BACI</name>
<gene>
    <name evidence="1" type="ORF">BW425_21895</name>
</gene>